<dbReference type="InterPro" id="IPR027417">
    <property type="entry name" value="P-loop_NTPase"/>
</dbReference>
<protein>
    <submittedName>
        <fullName evidence="1">Uncharacterized protein</fullName>
    </submittedName>
</protein>
<reference evidence="1" key="1">
    <citation type="journal article" date="2014" name="Int. J. Syst. Evol. Microbiol.">
        <title>Complete genome sequence of Corynebacterium casei LMG S-19264T (=DSM 44701T), isolated from a smear-ripened cheese.</title>
        <authorList>
            <consortium name="US DOE Joint Genome Institute (JGI-PGF)"/>
            <person name="Walter F."/>
            <person name="Albersmeier A."/>
            <person name="Kalinowski J."/>
            <person name="Ruckert C."/>
        </authorList>
    </citation>
    <scope>NUCLEOTIDE SEQUENCE</scope>
    <source>
        <strain evidence="1">JCM 19596</strain>
    </source>
</reference>
<proteinExistence type="predicted"/>
<gene>
    <name evidence="1" type="ORF">GCM10009039_34770</name>
</gene>
<name>A0A830FNS8_9EURY</name>
<accession>A0A830FNS8</accession>
<dbReference type="RefSeq" id="WP_188981087.1">
    <property type="nucleotide sequence ID" value="NZ_BMPG01000011.1"/>
</dbReference>
<organism evidence="1 2">
    <name type="scientific">Halocalculus aciditolerans</name>
    <dbReference type="NCBI Taxonomy" id="1383812"/>
    <lineage>
        <taxon>Archaea</taxon>
        <taxon>Methanobacteriati</taxon>
        <taxon>Methanobacteriota</taxon>
        <taxon>Stenosarchaea group</taxon>
        <taxon>Halobacteria</taxon>
        <taxon>Halobacteriales</taxon>
        <taxon>Halobacteriaceae</taxon>
        <taxon>Halocalculus</taxon>
    </lineage>
</organism>
<dbReference type="SUPFAM" id="SSF52540">
    <property type="entry name" value="P-loop containing nucleoside triphosphate hydrolases"/>
    <property type="match status" value="1"/>
</dbReference>
<dbReference type="OrthoDB" id="321312at2157"/>
<dbReference type="Proteomes" id="UP000607197">
    <property type="component" value="Unassembled WGS sequence"/>
</dbReference>
<evidence type="ECO:0000313" key="2">
    <source>
        <dbReference type="Proteomes" id="UP000607197"/>
    </source>
</evidence>
<sequence>MSDGGDAGDDLYTPAQYREHLDQFGARDALGHEYSAIVQDPKVNRHLAILRNHYDPTKAERPDEMPARYDGLGEVRDLVRVAASERGREAMDEGDMQMVKHLTGDAGQRADVSGLKAIETLKSFMTGPAPMFYEWAEPGTGKSNFAFLLAQLWKAHHEGEALVASNVRTLRETDDWEDKEGKKRAGWLSNFGELEEWIQQDGDPLHNDQTPKLFIFDEASSSAGGSGSSGYETKSKMGPLAYKIRKYGGSLIVIGHDGKDVHPLIREMGVCVHKTGLKEATFYQDVTNRRGVGEIESIEGIPETDWRYNDKEATTWSWSKGDEGEELEYGEVVEDCAMWTIVNEREKENPVAFRKLAKKTPWDASTCSRRWKKYKEDGKYVDSVQRVENEIA</sequence>
<evidence type="ECO:0000313" key="1">
    <source>
        <dbReference type="EMBL" id="GGL73709.1"/>
    </source>
</evidence>
<keyword evidence="2" id="KW-1185">Reference proteome</keyword>
<dbReference type="EMBL" id="BMPG01000011">
    <property type="protein sequence ID" value="GGL73709.1"/>
    <property type="molecule type" value="Genomic_DNA"/>
</dbReference>
<reference evidence="1" key="2">
    <citation type="submission" date="2020-09" db="EMBL/GenBank/DDBJ databases">
        <authorList>
            <person name="Sun Q."/>
            <person name="Ohkuma M."/>
        </authorList>
    </citation>
    <scope>NUCLEOTIDE SEQUENCE</scope>
    <source>
        <strain evidence="1">JCM 19596</strain>
    </source>
</reference>
<comment type="caution">
    <text evidence="1">The sequence shown here is derived from an EMBL/GenBank/DDBJ whole genome shotgun (WGS) entry which is preliminary data.</text>
</comment>
<dbReference type="Gene3D" id="3.40.50.300">
    <property type="entry name" value="P-loop containing nucleotide triphosphate hydrolases"/>
    <property type="match status" value="1"/>
</dbReference>
<dbReference type="AlphaFoldDB" id="A0A830FNS8"/>